<feature type="compositionally biased region" description="Basic and acidic residues" evidence="1">
    <location>
        <begin position="299"/>
        <end position="315"/>
    </location>
</feature>
<dbReference type="EMBL" id="KZ679261">
    <property type="protein sequence ID" value="PTB41231.1"/>
    <property type="molecule type" value="Genomic_DNA"/>
</dbReference>
<sequence>MAYRFNCFTANPGGLYPEDVFGILAGPSQDNSGNRQPAELDKGNSNDPPIAQYNPPFLPSFRPTASLPPIPSFILRDQQIKPDEWEMMARRFAIPGQPVRSPPAYHFPPPDAPCWNRNPTPAAQHQLSNNTRGGQQEHEPFTWTVGGSGENWQIHPGLVELRKMARREGLYPGDWITAAKEIMVLQSQVKDGIIRGVPVVPEIREQTLDRLQKLRSASRKEIANFNAAIDKIVDDAKAAHAAAVKKGKSTAAYPTVVGASFSDPVKQDTEAALRNEAERQKNAVLDNQTKPPPYTRGRIKNERRFTLTDKKRTLSDGDSQTEALKAGSGVSATKADLKRKIDSSSGKSRKRIRSSEEEKEPEMTLPKTEPDSASPSEKSTDTSRTNADDTLSSVTTEMSTDLSFLSENSSLLDVSPIPTASEGTSLASPVVEKEFADLLWLDSYMKDIESPFNL</sequence>
<accession>A0A2T3Z8U7</accession>
<keyword evidence="3" id="KW-1185">Reference proteome</keyword>
<feature type="region of interest" description="Disordered" evidence="1">
    <location>
        <begin position="278"/>
        <end position="395"/>
    </location>
</feature>
<reference evidence="2 3" key="1">
    <citation type="submission" date="2016-07" db="EMBL/GenBank/DDBJ databases">
        <title>Multiple horizontal gene transfer events from other fungi enriched the ability of initially mycotrophic Trichoderma (Ascomycota) to feed on dead plant biomass.</title>
        <authorList>
            <consortium name="DOE Joint Genome Institute"/>
            <person name="Aerts A."/>
            <person name="Atanasova L."/>
            <person name="Chenthamara K."/>
            <person name="Zhang J."/>
            <person name="Grujic M."/>
            <person name="Henrissat B."/>
            <person name="Kuo A."/>
            <person name="Salamov A."/>
            <person name="Lipzen A."/>
            <person name="Labutti K."/>
            <person name="Barry K."/>
            <person name="Miao Y."/>
            <person name="Rahimi M.J."/>
            <person name="Shen Q."/>
            <person name="Grigoriev I.V."/>
            <person name="Kubicek C.P."/>
            <person name="Druzhinina I.S."/>
        </authorList>
    </citation>
    <scope>NUCLEOTIDE SEQUENCE [LARGE SCALE GENOMIC DNA]</scope>
    <source>
        <strain evidence="2 3">CBS 433.97</strain>
    </source>
</reference>
<organism evidence="2 3">
    <name type="scientific">Trichoderma asperellum (strain ATCC 204424 / CBS 433.97 / NBRC 101777)</name>
    <dbReference type="NCBI Taxonomy" id="1042311"/>
    <lineage>
        <taxon>Eukaryota</taxon>
        <taxon>Fungi</taxon>
        <taxon>Dikarya</taxon>
        <taxon>Ascomycota</taxon>
        <taxon>Pezizomycotina</taxon>
        <taxon>Sordariomycetes</taxon>
        <taxon>Hypocreomycetidae</taxon>
        <taxon>Hypocreales</taxon>
        <taxon>Hypocreaceae</taxon>
        <taxon>Trichoderma</taxon>
    </lineage>
</organism>
<dbReference type="OrthoDB" id="10349131at2759"/>
<name>A0A2T3Z8U7_TRIA4</name>
<gene>
    <name evidence="2" type="ORF">M441DRAFT_26479</name>
</gene>
<feature type="compositionally biased region" description="Polar residues" evidence="1">
    <location>
        <begin position="371"/>
        <end position="395"/>
    </location>
</feature>
<feature type="region of interest" description="Disordered" evidence="1">
    <location>
        <begin position="26"/>
        <end position="55"/>
    </location>
</feature>
<dbReference type="Proteomes" id="UP000240493">
    <property type="component" value="Unassembled WGS sequence"/>
</dbReference>
<protein>
    <submittedName>
        <fullName evidence="2">Uncharacterized protein</fullName>
    </submittedName>
</protein>
<evidence type="ECO:0000313" key="3">
    <source>
        <dbReference type="Proteomes" id="UP000240493"/>
    </source>
</evidence>
<dbReference type="AlphaFoldDB" id="A0A2T3Z8U7"/>
<evidence type="ECO:0000313" key="2">
    <source>
        <dbReference type="EMBL" id="PTB41231.1"/>
    </source>
</evidence>
<proteinExistence type="predicted"/>
<evidence type="ECO:0000256" key="1">
    <source>
        <dbReference type="SAM" id="MobiDB-lite"/>
    </source>
</evidence>